<keyword evidence="1" id="KW-0472">Membrane</keyword>
<keyword evidence="1" id="KW-1133">Transmembrane helix</keyword>
<organism evidence="2 3">
    <name type="scientific">Corynebacterium cystitidis DSM 20524</name>
    <dbReference type="NCBI Taxonomy" id="1121357"/>
    <lineage>
        <taxon>Bacteria</taxon>
        <taxon>Bacillati</taxon>
        <taxon>Actinomycetota</taxon>
        <taxon>Actinomycetes</taxon>
        <taxon>Mycobacteriales</taxon>
        <taxon>Corynebacteriaceae</taxon>
        <taxon>Corynebacterium</taxon>
    </lineage>
</organism>
<dbReference type="STRING" id="1121357.SAMN05661109_01352"/>
<dbReference type="EMBL" id="FOGQ01000005">
    <property type="protein sequence ID" value="SER93296.1"/>
    <property type="molecule type" value="Genomic_DNA"/>
</dbReference>
<protein>
    <submittedName>
        <fullName evidence="2">Uncharacterized membrane protein</fullName>
    </submittedName>
</protein>
<feature type="transmembrane region" description="Helical" evidence="1">
    <location>
        <begin position="122"/>
        <end position="146"/>
    </location>
</feature>
<reference evidence="3" key="1">
    <citation type="submission" date="2016-10" db="EMBL/GenBank/DDBJ databases">
        <authorList>
            <person name="Varghese N."/>
            <person name="Submissions S."/>
        </authorList>
    </citation>
    <scope>NUCLEOTIDE SEQUENCE [LARGE SCALE GENOMIC DNA]</scope>
    <source>
        <strain evidence="3">DSM 20524</strain>
    </source>
</reference>
<accession>A0A1H9T834</accession>
<dbReference type="RefSeq" id="WP_092258090.1">
    <property type="nucleotide sequence ID" value="NZ_CP047199.1"/>
</dbReference>
<dbReference type="Pfam" id="PF06168">
    <property type="entry name" value="DUF981"/>
    <property type="match status" value="1"/>
</dbReference>
<feature type="transmembrane region" description="Helical" evidence="1">
    <location>
        <begin position="198"/>
        <end position="218"/>
    </location>
</feature>
<evidence type="ECO:0000256" key="1">
    <source>
        <dbReference type="SAM" id="Phobius"/>
    </source>
</evidence>
<feature type="transmembrane region" description="Helical" evidence="1">
    <location>
        <begin position="6"/>
        <end position="26"/>
    </location>
</feature>
<evidence type="ECO:0000313" key="2">
    <source>
        <dbReference type="EMBL" id="SER93296.1"/>
    </source>
</evidence>
<name>A0A1H9T834_9CORY</name>
<dbReference type="AlphaFoldDB" id="A0A1H9T834"/>
<feature type="transmembrane region" description="Helical" evidence="1">
    <location>
        <begin position="38"/>
        <end position="57"/>
    </location>
</feature>
<keyword evidence="1" id="KW-0812">Transmembrane</keyword>
<evidence type="ECO:0000313" key="3">
    <source>
        <dbReference type="Proteomes" id="UP000198929"/>
    </source>
</evidence>
<proteinExistence type="predicted"/>
<gene>
    <name evidence="2" type="ORF">SAMN05661109_01352</name>
</gene>
<feature type="transmembrane region" description="Helical" evidence="1">
    <location>
        <begin position="166"/>
        <end position="186"/>
    </location>
</feature>
<dbReference type="Proteomes" id="UP000198929">
    <property type="component" value="Unassembled WGS sequence"/>
</dbReference>
<feature type="transmembrane region" description="Helical" evidence="1">
    <location>
        <begin position="85"/>
        <end position="102"/>
    </location>
</feature>
<keyword evidence="3" id="KW-1185">Reference proteome</keyword>
<dbReference type="InterPro" id="IPR009324">
    <property type="entry name" value="DUF981"/>
</dbReference>
<sequence length="240" mass="26265">MLMQGITYNTTMGLIVGIIMILVPIFMQSAATRTGRSVSGFGWAFVFLGAFLGITGMHMTLTWPLEQIEGAFCCAVDNVTFGEPAAFYGILTFIAGVAIIRAEEKADQGLRALDLVATLRPILYVAAIGGLGLILFGIAGLHFGQWRPPEIEPVARLLSGSLIEPLMVFSMYVGTGAAAMLAPFALTSKKVNRVFTVLIWFFGMMWIVLGLTLFYGHVGFFPYAYNQPEQYPDVLVFPWE</sequence>